<evidence type="ECO:0000313" key="1">
    <source>
        <dbReference type="EMBL" id="ABD44703.1"/>
    </source>
</evidence>
<dbReference type="Proteomes" id="UP000008320">
    <property type="component" value="Chromosome"/>
</dbReference>
<dbReference type="HOGENOM" id="CLU_3199203_0_0_5"/>
<proteinExistence type="predicted"/>
<gene>
    <name evidence="1" type="ordered locus">ECH_0829</name>
</gene>
<dbReference type="AlphaFoldDB" id="Q2GG08"/>
<sequence length="45" mass="5299">MKGAVKLILHYIPHQYTMSSILDNKKHNIQTTNAYYHNPRLLNMS</sequence>
<organism evidence="1 2">
    <name type="scientific">Ehrlichia chaffeensis (strain ATCC CRL-10679 / Arkansas)</name>
    <dbReference type="NCBI Taxonomy" id="205920"/>
    <lineage>
        <taxon>Bacteria</taxon>
        <taxon>Pseudomonadati</taxon>
        <taxon>Pseudomonadota</taxon>
        <taxon>Alphaproteobacteria</taxon>
        <taxon>Rickettsiales</taxon>
        <taxon>Anaplasmataceae</taxon>
        <taxon>Ehrlichia</taxon>
    </lineage>
</organism>
<dbReference type="EMBL" id="CP000236">
    <property type="protein sequence ID" value="ABD44703.1"/>
    <property type="molecule type" value="Genomic_DNA"/>
</dbReference>
<accession>Q2GG08</accession>
<evidence type="ECO:0000313" key="2">
    <source>
        <dbReference type="Proteomes" id="UP000008320"/>
    </source>
</evidence>
<name>Q2GG08_EHRCR</name>
<protein>
    <submittedName>
        <fullName evidence="1">Uncharacterized protein</fullName>
    </submittedName>
</protein>
<reference evidence="1 2" key="1">
    <citation type="journal article" date="2006" name="PLoS Genet.">
        <title>Comparative genomics of emerging human ehrlichiosis agents.</title>
        <authorList>
            <person name="Dunning Hotopp J.C."/>
            <person name="Lin M."/>
            <person name="Madupu R."/>
            <person name="Crabtree J."/>
            <person name="Angiuoli S.V."/>
            <person name="Eisen J.A."/>
            <person name="Seshadri R."/>
            <person name="Ren Q."/>
            <person name="Wu M."/>
            <person name="Utterback T.R."/>
            <person name="Smith S."/>
            <person name="Lewis M."/>
            <person name="Khouri H."/>
            <person name="Zhang C."/>
            <person name="Niu H."/>
            <person name="Lin Q."/>
            <person name="Ohashi N."/>
            <person name="Zhi N."/>
            <person name="Nelson W."/>
            <person name="Brinkac L.M."/>
            <person name="Dodson R.J."/>
            <person name="Rosovitz M.J."/>
            <person name="Sundaram J."/>
            <person name="Daugherty S.C."/>
            <person name="Davidsen T."/>
            <person name="Durkin A.S."/>
            <person name="Gwinn M."/>
            <person name="Haft D.H."/>
            <person name="Selengut J.D."/>
            <person name="Sullivan S.A."/>
            <person name="Zafar N."/>
            <person name="Zhou L."/>
            <person name="Benahmed F."/>
            <person name="Forberger H."/>
            <person name="Halpin R."/>
            <person name="Mulligan S."/>
            <person name="Robinson J."/>
            <person name="White O."/>
            <person name="Rikihisa Y."/>
            <person name="Tettelin H."/>
        </authorList>
    </citation>
    <scope>NUCLEOTIDE SEQUENCE [LARGE SCALE GENOMIC DNA]</scope>
    <source>
        <strain evidence="2">ATCC CRL-10679 / Arkansas</strain>
    </source>
</reference>
<keyword evidence="2" id="KW-1185">Reference proteome</keyword>
<dbReference type="KEGG" id="ech:ECH_0829"/>